<dbReference type="FunFam" id="3.30.70.1730:FF:000007">
    <property type="entry name" value="50S ribosomal protein L10"/>
    <property type="match status" value="1"/>
</dbReference>
<dbReference type="AlphaFoldDB" id="A0A368QBK9"/>
<sequence length="225" mass="24692">MAVERKEARPIICVLGGKRSHTRIQTEPSPPPPMTSLRSSAASLAPSIRGAAEMVRQEALRRELDGCQLLAGIWCHGLTVAQLRSIRASLPPTARLVVTKNSDMAAAVAGTRWEALKPCARGMNAWLFVRSDEIPPALKPYRDFQKEWKLQLNDFTGAVYEGRLYGPDDFPQLEAMPTRAQSYQYLLGCLQMPAVNLLAVLRARQEAMLAQEGEAAAPATEPAVK</sequence>
<evidence type="ECO:0000256" key="2">
    <source>
        <dbReference type="ARBA" id="ARBA00008889"/>
    </source>
</evidence>
<reference evidence="14" key="2">
    <citation type="submission" date="2015-07" db="EMBL/GenBank/DDBJ databases">
        <authorList>
            <person name="Noorani M."/>
        </authorList>
    </citation>
    <scope>NUCLEOTIDE SEQUENCE</scope>
    <source>
        <strain evidence="14">Yugu1</strain>
    </source>
</reference>
<keyword evidence="9" id="KW-0687">Ribonucleoprotein</keyword>
<evidence type="ECO:0000256" key="4">
    <source>
        <dbReference type="ARBA" id="ARBA00022640"/>
    </source>
</evidence>
<keyword evidence="6" id="KW-0694">RNA-binding</keyword>
<dbReference type="GO" id="GO:1990904">
    <property type="term" value="C:ribonucleoprotein complex"/>
    <property type="evidence" value="ECO:0007669"/>
    <property type="project" value="UniProtKB-KW"/>
</dbReference>
<evidence type="ECO:0000256" key="8">
    <source>
        <dbReference type="ARBA" id="ARBA00022980"/>
    </source>
</evidence>
<gene>
    <name evidence="14" type="ORF">SETIT_3G044500v2</name>
</gene>
<feature type="region of interest" description="Disordered" evidence="13">
    <location>
        <begin position="19"/>
        <end position="39"/>
    </location>
</feature>
<dbReference type="GO" id="GO:0005840">
    <property type="term" value="C:ribosome"/>
    <property type="evidence" value="ECO:0007669"/>
    <property type="project" value="UniProtKB-KW"/>
</dbReference>
<proteinExistence type="inferred from homology"/>
<evidence type="ECO:0000256" key="1">
    <source>
        <dbReference type="ARBA" id="ARBA00004229"/>
    </source>
</evidence>
<evidence type="ECO:0000256" key="13">
    <source>
        <dbReference type="SAM" id="MobiDB-lite"/>
    </source>
</evidence>
<comment type="subcellular location">
    <subcellularLocation>
        <location evidence="1">Plastid</location>
        <location evidence="1">Chloroplast</location>
    </subcellularLocation>
</comment>
<accession>A0A368QBK9</accession>
<evidence type="ECO:0000256" key="10">
    <source>
        <dbReference type="ARBA" id="ARBA00068986"/>
    </source>
</evidence>
<dbReference type="Gene3D" id="3.30.70.1730">
    <property type="match status" value="1"/>
</dbReference>
<evidence type="ECO:0000256" key="12">
    <source>
        <dbReference type="ARBA" id="ARBA00082750"/>
    </source>
</evidence>
<keyword evidence="3" id="KW-0150">Chloroplast</keyword>
<keyword evidence="7" id="KW-0809">Transit peptide</keyword>
<keyword evidence="8" id="KW-0689">Ribosomal protein</keyword>
<dbReference type="Pfam" id="PF00466">
    <property type="entry name" value="Ribosomal_L10"/>
    <property type="match status" value="1"/>
</dbReference>
<evidence type="ECO:0000256" key="9">
    <source>
        <dbReference type="ARBA" id="ARBA00023274"/>
    </source>
</evidence>
<dbReference type="GO" id="GO:0009507">
    <property type="term" value="C:chloroplast"/>
    <property type="evidence" value="ECO:0007669"/>
    <property type="project" value="UniProtKB-SubCell"/>
</dbReference>
<dbReference type="EMBL" id="CM003530">
    <property type="protein sequence ID" value="RCV15263.1"/>
    <property type="molecule type" value="Genomic_DNA"/>
</dbReference>
<evidence type="ECO:0000256" key="11">
    <source>
        <dbReference type="ARBA" id="ARBA00077220"/>
    </source>
</evidence>
<protein>
    <recommendedName>
        <fullName evidence="10">Large ribosomal subunit protein uL10c</fullName>
    </recommendedName>
    <alternativeName>
        <fullName evidence="11">50S ribosomal protein L10, chloroplastic</fullName>
    </alternativeName>
    <alternativeName>
        <fullName evidence="12">CL10</fullName>
    </alternativeName>
</protein>
<evidence type="ECO:0000256" key="7">
    <source>
        <dbReference type="ARBA" id="ARBA00022946"/>
    </source>
</evidence>
<evidence type="ECO:0000256" key="5">
    <source>
        <dbReference type="ARBA" id="ARBA00022730"/>
    </source>
</evidence>
<dbReference type="SUPFAM" id="SSF160369">
    <property type="entry name" value="Ribosomal protein L10-like"/>
    <property type="match status" value="1"/>
</dbReference>
<dbReference type="InterPro" id="IPR043141">
    <property type="entry name" value="Ribosomal_uL10-like_sf"/>
</dbReference>
<dbReference type="GO" id="GO:0019843">
    <property type="term" value="F:rRNA binding"/>
    <property type="evidence" value="ECO:0007669"/>
    <property type="project" value="UniProtKB-KW"/>
</dbReference>
<comment type="similarity">
    <text evidence="2">Belongs to the universal ribosomal protein uL10 family.</text>
</comment>
<evidence type="ECO:0000256" key="3">
    <source>
        <dbReference type="ARBA" id="ARBA00022528"/>
    </source>
</evidence>
<name>A0A368QBK9_SETIT</name>
<organism evidence="14">
    <name type="scientific">Setaria italica</name>
    <name type="common">Foxtail millet</name>
    <name type="synonym">Panicum italicum</name>
    <dbReference type="NCBI Taxonomy" id="4555"/>
    <lineage>
        <taxon>Eukaryota</taxon>
        <taxon>Viridiplantae</taxon>
        <taxon>Streptophyta</taxon>
        <taxon>Embryophyta</taxon>
        <taxon>Tracheophyta</taxon>
        <taxon>Spermatophyta</taxon>
        <taxon>Magnoliopsida</taxon>
        <taxon>Liliopsida</taxon>
        <taxon>Poales</taxon>
        <taxon>Poaceae</taxon>
        <taxon>PACMAD clade</taxon>
        <taxon>Panicoideae</taxon>
        <taxon>Panicodae</taxon>
        <taxon>Paniceae</taxon>
        <taxon>Cenchrinae</taxon>
        <taxon>Setaria</taxon>
    </lineage>
</organism>
<reference evidence="14" key="1">
    <citation type="journal article" date="2012" name="Nat. Biotechnol.">
        <title>Reference genome sequence of the model plant Setaria.</title>
        <authorList>
            <person name="Bennetzen J.L."/>
            <person name="Schmutz J."/>
            <person name="Wang H."/>
            <person name="Percifield R."/>
            <person name="Hawkins J."/>
            <person name="Pontaroli A.C."/>
            <person name="Estep M."/>
            <person name="Feng L."/>
            <person name="Vaughn J.N."/>
            <person name="Grimwood J."/>
            <person name="Jenkins J."/>
            <person name="Barry K."/>
            <person name="Lindquist E."/>
            <person name="Hellsten U."/>
            <person name="Deshpande S."/>
            <person name="Wang X."/>
            <person name="Wu X."/>
            <person name="Mitros T."/>
            <person name="Triplett J."/>
            <person name="Yang X."/>
            <person name="Ye C.Y."/>
            <person name="Mauro-Herrera M."/>
            <person name="Wang L."/>
            <person name="Li P."/>
            <person name="Sharma M."/>
            <person name="Sharma R."/>
            <person name="Ronald P.C."/>
            <person name="Panaud O."/>
            <person name="Kellogg E.A."/>
            <person name="Brutnell T.P."/>
            <person name="Doust A.N."/>
            <person name="Tuskan G.A."/>
            <person name="Rokhsar D."/>
            <person name="Devos K.M."/>
        </authorList>
    </citation>
    <scope>NUCLEOTIDE SEQUENCE [LARGE SCALE GENOMIC DNA]</scope>
    <source>
        <strain evidence="14">Yugu1</strain>
    </source>
</reference>
<dbReference type="InterPro" id="IPR047865">
    <property type="entry name" value="Ribosomal_uL10_bac_type"/>
</dbReference>
<dbReference type="OrthoDB" id="360689at2759"/>
<evidence type="ECO:0000313" key="14">
    <source>
        <dbReference type="EMBL" id="RCV15263.1"/>
    </source>
</evidence>
<dbReference type="InterPro" id="IPR001790">
    <property type="entry name" value="Ribosomal_uL10"/>
</dbReference>
<dbReference type="CDD" id="cd05797">
    <property type="entry name" value="Ribosomal_L10"/>
    <property type="match status" value="1"/>
</dbReference>
<evidence type="ECO:0000256" key="6">
    <source>
        <dbReference type="ARBA" id="ARBA00022884"/>
    </source>
</evidence>
<keyword evidence="4" id="KW-0934">Plastid</keyword>
<keyword evidence="5" id="KW-0699">rRNA-binding</keyword>
<dbReference type="PANTHER" id="PTHR11560">
    <property type="entry name" value="39S RIBOSOMAL PROTEIN L10, MITOCHONDRIAL"/>
    <property type="match status" value="1"/>
</dbReference>